<dbReference type="Gene3D" id="2.130.10.10">
    <property type="entry name" value="YVTN repeat-like/Quinoprotein amine dehydrogenase"/>
    <property type="match status" value="1"/>
</dbReference>
<feature type="compositionally biased region" description="Gly residues" evidence="1">
    <location>
        <begin position="27"/>
        <end position="37"/>
    </location>
</feature>
<dbReference type="Proteomes" id="UP001470230">
    <property type="component" value="Unassembled WGS sequence"/>
</dbReference>
<keyword evidence="3" id="KW-1185">Reference proteome</keyword>
<dbReference type="EMBL" id="JAPFFF010000001">
    <property type="protein sequence ID" value="KAK8898787.1"/>
    <property type="molecule type" value="Genomic_DNA"/>
</dbReference>
<gene>
    <name evidence="2" type="ORF">M9Y10_001079</name>
</gene>
<feature type="region of interest" description="Disordered" evidence="1">
    <location>
        <begin position="1"/>
        <end position="52"/>
    </location>
</feature>
<organism evidence="2 3">
    <name type="scientific">Tritrichomonas musculus</name>
    <dbReference type="NCBI Taxonomy" id="1915356"/>
    <lineage>
        <taxon>Eukaryota</taxon>
        <taxon>Metamonada</taxon>
        <taxon>Parabasalia</taxon>
        <taxon>Tritrichomonadida</taxon>
        <taxon>Tritrichomonadidae</taxon>
        <taxon>Tritrichomonas</taxon>
    </lineage>
</organism>
<feature type="compositionally biased region" description="Low complexity" evidence="1">
    <location>
        <begin position="38"/>
        <end position="52"/>
    </location>
</feature>
<accession>A0ABR2L7Q4</accession>
<proteinExistence type="predicted"/>
<evidence type="ECO:0000256" key="1">
    <source>
        <dbReference type="SAM" id="MobiDB-lite"/>
    </source>
</evidence>
<sequence>MSNNPKSTWPSSTDPWKGFATKPFGTGSTGFGSGSTGFGTTTSTTGTTSTFGTTTTTKQDITAGMSFNDFESDTINDICINDHLIVAAATWNGIKIWKNVPKVEETTSTTGFNSTPSKTTIPYNFESYDSSTDNQPLFNSHKEPVLRCTFDTYTNNVVYYGNAYGRIFRVYLESALREEYAGHQTSMITGLKYCRDKLLVASSSCDGYCYIWDNRQSAPCCEIKTNINCTNLDFSRDTVAICGIDLSKGKEGTPVVKLYDLNNLTGAAPAQSAFKFSTPTGTSTFGSTATTGQSAFGMATKPATTTGTSAFGTTTTTGTSAFGTTTTTGTSAFGTTTTTGTSAFGTASTTGTSAFGTTATTGTSTFGATTSGTTTQEKSASHFILEHESKLPLLQYTSIVLDRSGRNFVAGTLGGFIVSSKTIAQPTNTTSTFGTSTTQYKEEYAFEDVFLFPPKRKPATGTAFAQPQKEPEVFEYNAINCLAILRRPIQSKDKTITANAIFAGMSNGFVQSLTGFRRNTNSQNKKDLKGISDISSNYFKINKGLPVTACDVTPNGKFIVYAKGDDYCEGIKNFFPENKQVPTKVVIKQIDVTAEFVNSNRF</sequence>
<dbReference type="SMART" id="SM00320">
    <property type="entry name" value="WD40"/>
    <property type="match status" value="2"/>
</dbReference>
<dbReference type="InterPro" id="IPR015943">
    <property type="entry name" value="WD40/YVTN_repeat-like_dom_sf"/>
</dbReference>
<dbReference type="Pfam" id="PF00400">
    <property type="entry name" value="WD40"/>
    <property type="match status" value="1"/>
</dbReference>
<reference evidence="2 3" key="1">
    <citation type="submission" date="2024-04" db="EMBL/GenBank/DDBJ databases">
        <title>Tritrichomonas musculus Genome.</title>
        <authorList>
            <person name="Alves-Ferreira E."/>
            <person name="Grigg M."/>
            <person name="Lorenzi H."/>
            <person name="Galac M."/>
        </authorList>
    </citation>
    <scope>NUCLEOTIDE SEQUENCE [LARGE SCALE GENOMIC DNA]</scope>
    <source>
        <strain evidence="2 3">EAF2021</strain>
    </source>
</reference>
<name>A0ABR2L7Q4_9EUKA</name>
<dbReference type="InterPro" id="IPR036322">
    <property type="entry name" value="WD40_repeat_dom_sf"/>
</dbReference>
<evidence type="ECO:0000313" key="3">
    <source>
        <dbReference type="Proteomes" id="UP001470230"/>
    </source>
</evidence>
<protein>
    <submittedName>
        <fullName evidence="2">Uncharacterized protein</fullName>
    </submittedName>
</protein>
<feature type="compositionally biased region" description="Polar residues" evidence="1">
    <location>
        <begin position="1"/>
        <end position="14"/>
    </location>
</feature>
<dbReference type="InterPro" id="IPR001680">
    <property type="entry name" value="WD40_rpt"/>
</dbReference>
<evidence type="ECO:0000313" key="2">
    <source>
        <dbReference type="EMBL" id="KAK8898787.1"/>
    </source>
</evidence>
<dbReference type="SUPFAM" id="SSF50978">
    <property type="entry name" value="WD40 repeat-like"/>
    <property type="match status" value="1"/>
</dbReference>
<comment type="caution">
    <text evidence="2">The sequence shown here is derived from an EMBL/GenBank/DDBJ whole genome shotgun (WGS) entry which is preliminary data.</text>
</comment>